<comment type="caution">
    <text evidence="2">The sequence shown here is derived from an EMBL/GenBank/DDBJ whole genome shotgun (WGS) entry which is preliminary data.</text>
</comment>
<dbReference type="AlphaFoldDB" id="A0A5C4Y7E5"/>
<accession>A0A5C4Y7E5</accession>
<evidence type="ECO:0000313" key="4">
    <source>
        <dbReference type="Proteomes" id="UP000629870"/>
    </source>
</evidence>
<sequence>MILPDPGPVPRPLPKPGRTAPQLASEVAWAVAKHGALTTRRLIHTYGPKPLWQDLIERGLLREVLTLYGPVIGLTDQGRLRAAELNRKASSNIYIPYVSGASSLADRAYLMDAVQHLERLGYQWDHYTYKRAGRVGRAASTGIKHTDQIICTTMQIPEQQMRELLIHYRPLRHPTGNAGYRPEKLGCPSLYATVAHGGLSAARVRRLLRVHKSHLDVWHSPLLLAVPDAAPLLPLVRSVNNKHRLNMEQAIRNRLVSPRQINLRICLLILPLPRTTDAG</sequence>
<protein>
    <submittedName>
        <fullName evidence="2">Uncharacterized protein</fullName>
    </submittedName>
</protein>
<reference evidence="1 4" key="2">
    <citation type="submission" date="2020-08" db="EMBL/GenBank/DDBJ databases">
        <title>Genomic Encyclopedia of Type Strains, Phase IV (KMG-IV): sequencing the most valuable type-strain genomes for metagenomic binning, comparative biology and taxonomic classification.</title>
        <authorList>
            <person name="Goeker M."/>
        </authorList>
    </citation>
    <scope>NUCLEOTIDE SEQUENCE [LARGE SCALE GENOMIC DNA]</scope>
    <source>
        <strain evidence="1 4">DSM 12027</strain>
    </source>
</reference>
<reference evidence="2 3" key="1">
    <citation type="submission" date="2019-06" db="EMBL/GenBank/DDBJ databases">
        <title>Genome sequence of Deinococcus radiopugnans ATCC 19172.</title>
        <authorList>
            <person name="Maclea K.S."/>
            <person name="Maynard C.R."/>
        </authorList>
    </citation>
    <scope>NUCLEOTIDE SEQUENCE [LARGE SCALE GENOMIC DNA]</scope>
    <source>
        <strain evidence="2 3">ATCC 19172</strain>
    </source>
</reference>
<name>A0A5C4Y7E5_9DEIO</name>
<dbReference type="Proteomes" id="UP000629870">
    <property type="component" value="Unassembled WGS sequence"/>
</dbReference>
<keyword evidence="4" id="KW-1185">Reference proteome</keyword>
<organism evidence="2 3">
    <name type="scientific">Deinococcus radiopugnans ATCC 19172</name>
    <dbReference type="NCBI Taxonomy" id="585398"/>
    <lineage>
        <taxon>Bacteria</taxon>
        <taxon>Thermotogati</taxon>
        <taxon>Deinococcota</taxon>
        <taxon>Deinococci</taxon>
        <taxon>Deinococcales</taxon>
        <taxon>Deinococcaceae</taxon>
        <taxon>Deinococcus</taxon>
    </lineage>
</organism>
<dbReference type="OrthoDB" id="72441at2"/>
<evidence type="ECO:0000313" key="3">
    <source>
        <dbReference type="Proteomes" id="UP000313988"/>
    </source>
</evidence>
<evidence type="ECO:0000313" key="1">
    <source>
        <dbReference type="EMBL" id="MBB6016917.1"/>
    </source>
</evidence>
<dbReference type="EMBL" id="VDMO01000007">
    <property type="protein sequence ID" value="TNM71470.1"/>
    <property type="molecule type" value="Genomic_DNA"/>
</dbReference>
<dbReference type="EMBL" id="JACHEW010000010">
    <property type="protein sequence ID" value="MBB6016917.1"/>
    <property type="molecule type" value="Genomic_DNA"/>
</dbReference>
<dbReference type="RefSeq" id="WP_139402280.1">
    <property type="nucleotide sequence ID" value="NZ_JACHEW010000010.1"/>
</dbReference>
<dbReference type="Proteomes" id="UP000313988">
    <property type="component" value="Unassembled WGS sequence"/>
</dbReference>
<evidence type="ECO:0000313" key="2">
    <source>
        <dbReference type="EMBL" id="TNM71470.1"/>
    </source>
</evidence>
<proteinExistence type="predicted"/>
<gene>
    <name evidence="2" type="ORF">FHR04_07935</name>
    <name evidence="1" type="ORF">HNQ04_002175</name>
</gene>